<feature type="domain" description="SANT" evidence="5">
    <location>
        <begin position="967"/>
        <end position="1013"/>
    </location>
</feature>
<evidence type="ECO:0000256" key="3">
    <source>
        <dbReference type="SAM" id="Coils"/>
    </source>
</evidence>
<keyword evidence="2" id="KW-0539">Nucleus</keyword>
<feature type="compositionally biased region" description="Basic and acidic residues" evidence="4">
    <location>
        <begin position="1219"/>
        <end position="1231"/>
    </location>
</feature>
<dbReference type="PROSITE" id="PS51293">
    <property type="entry name" value="SANT"/>
    <property type="match status" value="2"/>
</dbReference>
<feature type="compositionally biased region" description="Low complexity" evidence="4">
    <location>
        <begin position="322"/>
        <end position="333"/>
    </location>
</feature>
<dbReference type="SMART" id="SM00717">
    <property type="entry name" value="SANT"/>
    <property type="match status" value="2"/>
</dbReference>
<dbReference type="Gene3D" id="1.20.58.1880">
    <property type="match status" value="1"/>
</dbReference>
<comment type="subcellular location">
    <subcellularLocation>
        <location evidence="1">Nucleus</location>
    </subcellularLocation>
</comment>
<feature type="coiled-coil region" evidence="3">
    <location>
        <begin position="411"/>
        <end position="438"/>
    </location>
</feature>
<feature type="compositionally biased region" description="Polar residues" evidence="4">
    <location>
        <begin position="344"/>
        <end position="366"/>
    </location>
</feature>
<reference evidence="7 8" key="1">
    <citation type="submission" date="2024-03" db="EMBL/GenBank/DDBJ databases">
        <authorList>
            <person name="Gkanogiannis A."/>
            <person name="Becerra Lopez-Lavalle L."/>
        </authorList>
    </citation>
    <scope>NUCLEOTIDE SEQUENCE [LARGE SCALE GENOMIC DNA]</scope>
</reference>
<feature type="compositionally biased region" description="Low complexity" evidence="4">
    <location>
        <begin position="1242"/>
        <end position="1252"/>
    </location>
</feature>
<evidence type="ECO:0000313" key="8">
    <source>
        <dbReference type="Proteomes" id="UP001642487"/>
    </source>
</evidence>
<protein>
    <submittedName>
        <fullName evidence="7">Uncharacterized protein</fullName>
    </submittedName>
</protein>
<feature type="compositionally biased region" description="Polar residues" evidence="4">
    <location>
        <begin position="120"/>
        <end position="131"/>
    </location>
</feature>
<gene>
    <name evidence="7" type="ORF">CITCOLO1_LOCUS244</name>
</gene>
<dbReference type="PROSITE" id="PS51294">
    <property type="entry name" value="HTH_MYB"/>
    <property type="match status" value="1"/>
</dbReference>
<feature type="region of interest" description="Disordered" evidence="4">
    <location>
        <begin position="320"/>
        <end position="366"/>
    </location>
</feature>
<keyword evidence="3" id="KW-0175">Coiled coil</keyword>
<evidence type="ECO:0000256" key="4">
    <source>
        <dbReference type="SAM" id="MobiDB-lite"/>
    </source>
</evidence>
<dbReference type="Gene3D" id="1.10.10.60">
    <property type="entry name" value="Homeodomain-like"/>
    <property type="match status" value="1"/>
</dbReference>
<feature type="compositionally biased region" description="Polar residues" evidence="4">
    <location>
        <begin position="1189"/>
        <end position="1201"/>
    </location>
</feature>
<organism evidence="7 8">
    <name type="scientific">Citrullus colocynthis</name>
    <name type="common">colocynth</name>
    <dbReference type="NCBI Taxonomy" id="252529"/>
    <lineage>
        <taxon>Eukaryota</taxon>
        <taxon>Viridiplantae</taxon>
        <taxon>Streptophyta</taxon>
        <taxon>Embryophyta</taxon>
        <taxon>Tracheophyta</taxon>
        <taxon>Spermatophyta</taxon>
        <taxon>Magnoliopsida</taxon>
        <taxon>eudicotyledons</taxon>
        <taxon>Gunneridae</taxon>
        <taxon>Pentapetalae</taxon>
        <taxon>rosids</taxon>
        <taxon>fabids</taxon>
        <taxon>Cucurbitales</taxon>
        <taxon>Cucurbitaceae</taxon>
        <taxon>Benincaseae</taxon>
        <taxon>Citrullus</taxon>
    </lineage>
</organism>
<evidence type="ECO:0000259" key="5">
    <source>
        <dbReference type="PROSITE" id="PS51293"/>
    </source>
</evidence>
<evidence type="ECO:0000313" key="7">
    <source>
        <dbReference type="EMBL" id="CAK9308729.1"/>
    </source>
</evidence>
<feature type="region of interest" description="Disordered" evidence="4">
    <location>
        <begin position="152"/>
        <end position="227"/>
    </location>
</feature>
<dbReference type="InterPro" id="IPR009057">
    <property type="entry name" value="Homeodomain-like_sf"/>
</dbReference>
<dbReference type="InterPro" id="IPR017884">
    <property type="entry name" value="SANT_dom"/>
</dbReference>
<feature type="region of interest" description="Disordered" evidence="4">
    <location>
        <begin position="1159"/>
        <end position="1301"/>
    </location>
</feature>
<dbReference type="InterPro" id="IPR001005">
    <property type="entry name" value="SANT/Myb"/>
</dbReference>
<feature type="compositionally biased region" description="Low complexity" evidence="4">
    <location>
        <begin position="201"/>
        <end position="221"/>
    </location>
</feature>
<dbReference type="Pfam" id="PF00249">
    <property type="entry name" value="Myb_DNA-binding"/>
    <property type="match status" value="2"/>
</dbReference>
<keyword evidence="8" id="KW-1185">Reference proteome</keyword>
<dbReference type="InterPro" id="IPR017930">
    <property type="entry name" value="Myb_dom"/>
</dbReference>
<dbReference type="PANTHER" id="PTHR47340:SF1">
    <property type="entry name" value="DUPLICATED HOMEODOMAIN-LIKE SUPERFAMILY PROTEIN"/>
    <property type="match status" value="1"/>
</dbReference>
<sequence length="1396" mass="153209">MPPEPLPWDRKDFFKERKHERSEFLGAVPRWRDSSSHGSREFSRWGSGDFRRPPGHGRQGSWHVFSDEYGHGYGPSMSFNNKMVENVSSRPSVSHGDGKYARNGRESRSFSQRDWKGHSWATSNGSTNNGGRLQHDLNYDQRSVHDMLIYPSHSHSDFVNPRDKVKGQHDKVDDVNGLGTNQRRDREYSTSSSGWKPLKWTRSGGLSSRTSTSSHSSSTKSIDALDTNDRKSETVLKNVSQILSPSADPAECAMSSLPYDEASVRKKPRLGWGEGLAKYEKKKVEVPDGTAFTNVNAELTHSLDSTLIGKGLRGSGFTDCTSPATPSSVISGSSPGGDEKSPGKASSDNDVSNLHGSPGSGFQNHYEGTSSVEKLDNFSIANLCSPLVQLLQSNDSMSVDSTALSKLLIYKNQISKVLETTESEIDLLENELKGLKSEGKGYFSFPLAFSSSLVGYKYFEEQNDVTNAVATLPVVTSANTISKTMTQSTSDLAEVYDDVKEKDSGRLDVKESVIMKEKLTISGCSVKDNIVASVDNNSMSRKSEGVTLEPISNDMYEYAEEGGDSVFDLILASNKESACKASEALIKMLPATDHKIDIWSTNVSSQNQCLMEERFAKRKRLLRFKERVITLKFRAYQSLWKESLHVPPVRKLRAKSQKKYQLSLWTNYSGYQKNRSSIRFHMPSPAGNPNPVSNTEILKHVSMQLSSPQIKQYRRTLKMPALVLDQKDKMGSRFISNNGLVENPCAVEKERTMINPWTSEEKDVFMEKLECFGKDFGKIASFLDHKTTADCVEFYYKNHKSDCFEKTKKLEFGKKAKSSTSNYLMTTGKKWNPETNAASLDLLGAASTMTARAHKYSSSRSGGRTAYHTSQFDDDLSERAKGFHSFGNEREKVAADVLAGICGSLSSEAMGSCVTSNFNRGDGSQDLKSKKGAATVVRRRLTTNVPRYVDDEIFSDESCGEMDPSYWTDGEKSLFIEAVSVYGKNFSMISTHVGSKSADQCKVFFSKARKCLGLDLICSAKKMPDNGTGHDADGGNGEAGVDTKDAIPCERVGSQVVDDLPKSVTSISGGESESLNLQSTHQEVKESNQSSKTCSNAAVDAMVSDDACTRKDGSHSGFDDDCQSVNSANDKNGLVHEQQHVVVSDETVKEQGISASVVASVGNGSDAETKRGNADTGTDKGDRADSHTADSSLMPLNSHLTSLPKEEQGRHHVRVHSRSLSDSERSSRNGDIKLFGQILTHSSSVPSSKSGSNENGNRTTELHKFKRRLKVNSHGNLSTTKFDRKNSPAQDEDTPSRSYGIWDGNRIRTGLSSLPDPTTLLSSYPTFNHLSKSTSSLIEQQPLPPSCKEQKSNGGLQMLEVNSSKEVVVEGTNVGENCNEDDIKLHCNKAAEGGGS</sequence>
<dbReference type="CDD" id="cd00167">
    <property type="entry name" value="SANT"/>
    <property type="match status" value="1"/>
</dbReference>
<evidence type="ECO:0000256" key="1">
    <source>
        <dbReference type="ARBA" id="ARBA00004123"/>
    </source>
</evidence>
<proteinExistence type="predicted"/>
<name>A0ABP0XKN7_9ROSI</name>
<feature type="compositionally biased region" description="Basic and acidic residues" evidence="4">
    <location>
        <begin position="96"/>
        <end position="117"/>
    </location>
</feature>
<feature type="compositionally biased region" description="Polar residues" evidence="4">
    <location>
        <begin position="77"/>
        <end position="92"/>
    </location>
</feature>
<dbReference type="PANTHER" id="PTHR47340">
    <property type="entry name" value="DUPLICATED HOMEODOMAIN-LIKE SUPERFAMILY PROTEIN"/>
    <property type="match status" value="1"/>
</dbReference>
<evidence type="ECO:0000259" key="6">
    <source>
        <dbReference type="PROSITE" id="PS51294"/>
    </source>
</evidence>
<feature type="domain" description="HTH myb-type" evidence="6">
    <location>
        <begin position="967"/>
        <end position="1016"/>
    </location>
</feature>
<evidence type="ECO:0000256" key="2">
    <source>
        <dbReference type="ARBA" id="ARBA00023242"/>
    </source>
</evidence>
<feature type="compositionally biased region" description="Basic and acidic residues" evidence="4">
    <location>
        <begin position="30"/>
        <end position="43"/>
    </location>
</feature>
<accession>A0ABP0XKN7</accession>
<feature type="domain" description="SANT" evidence="5">
    <location>
        <begin position="752"/>
        <end position="803"/>
    </location>
</feature>
<feature type="region of interest" description="Disordered" evidence="4">
    <location>
        <begin position="1065"/>
        <end position="1095"/>
    </location>
</feature>
<dbReference type="SUPFAM" id="SSF46689">
    <property type="entry name" value="Homeodomain-like"/>
    <property type="match status" value="2"/>
</dbReference>
<feature type="compositionally biased region" description="Basic and acidic residues" evidence="4">
    <location>
        <begin position="154"/>
        <end position="174"/>
    </location>
</feature>
<feature type="region of interest" description="Disordered" evidence="4">
    <location>
        <begin position="30"/>
        <end position="135"/>
    </location>
</feature>
<dbReference type="EMBL" id="OZ021735">
    <property type="protein sequence ID" value="CAK9308729.1"/>
    <property type="molecule type" value="Genomic_DNA"/>
</dbReference>
<dbReference type="Proteomes" id="UP001642487">
    <property type="component" value="Chromosome 1"/>
</dbReference>
<feature type="compositionally biased region" description="Basic and acidic residues" evidence="4">
    <location>
        <begin position="1167"/>
        <end position="1188"/>
    </location>
</feature>